<evidence type="ECO:0008006" key="4">
    <source>
        <dbReference type="Google" id="ProtNLM"/>
    </source>
</evidence>
<dbReference type="KEGG" id="chu:CHU_2060"/>
<sequence>MKRILIKSRSRTNTNTFKSMVLCCMFICSTGLQAQELTPKLIGNWQFKQVLDAAGKPLDGTVNPLELDLRKDGTFLMLTKSKKLKGNWTEKDSSLYLQTLPATDSMNHTQVMRILKIEADTLQIYAGAEKGNEVRFIYTRRKKK</sequence>
<accession>A0A6N4SSH0</accession>
<evidence type="ECO:0000313" key="3">
    <source>
        <dbReference type="Proteomes" id="UP000001822"/>
    </source>
</evidence>
<name>A0A6N4SSH0_CYTH3</name>
<protein>
    <recommendedName>
        <fullName evidence="4">Lipocalin-like domain-containing protein</fullName>
    </recommendedName>
</protein>
<gene>
    <name evidence="2" type="ordered locus">CHU_2060</name>
</gene>
<organism evidence="2 3">
    <name type="scientific">Cytophaga hutchinsonii (strain ATCC 33406 / DSM 1761 / CIP 103989 / NBRC 15051 / NCIMB 9469 / D465)</name>
    <dbReference type="NCBI Taxonomy" id="269798"/>
    <lineage>
        <taxon>Bacteria</taxon>
        <taxon>Pseudomonadati</taxon>
        <taxon>Bacteroidota</taxon>
        <taxon>Cytophagia</taxon>
        <taxon>Cytophagales</taxon>
        <taxon>Cytophagaceae</taxon>
        <taxon>Cytophaga</taxon>
    </lineage>
</organism>
<keyword evidence="1" id="KW-0732">Signal</keyword>
<feature type="chain" id="PRO_5026783941" description="Lipocalin-like domain-containing protein" evidence="1">
    <location>
        <begin position="35"/>
        <end position="144"/>
    </location>
</feature>
<reference evidence="2 3" key="1">
    <citation type="journal article" date="2007" name="Appl. Environ. Microbiol.">
        <title>Genome sequence of the cellulolytic gliding bacterium Cytophaga hutchinsonii.</title>
        <authorList>
            <person name="Xie G."/>
            <person name="Bruce D.C."/>
            <person name="Challacombe J.F."/>
            <person name="Chertkov O."/>
            <person name="Detter J.C."/>
            <person name="Gilna P."/>
            <person name="Han C.S."/>
            <person name="Lucas S."/>
            <person name="Misra M."/>
            <person name="Myers G.L."/>
            <person name="Richardson P."/>
            <person name="Tapia R."/>
            <person name="Thayer N."/>
            <person name="Thompson L.S."/>
            <person name="Brettin T.S."/>
            <person name="Henrissat B."/>
            <person name="Wilson D.B."/>
            <person name="McBride M.J."/>
        </authorList>
    </citation>
    <scope>NUCLEOTIDE SEQUENCE [LARGE SCALE GENOMIC DNA]</scope>
    <source>
        <strain evidence="3">ATCC 33406 / DSM 1761 / CIP 103989 / NBRC 15051 / NCIMB 9469 / D465</strain>
    </source>
</reference>
<evidence type="ECO:0000313" key="2">
    <source>
        <dbReference type="EMBL" id="ABG59323.1"/>
    </source>
</evidence>
<keyword evidence="3" id="KW-1185">Reference proteome</keyword>
<dbReference type="AlphaFoldDB" id="A0A6N4SSH0"/>
<dbReference type="EMBL" id="CP000383">
    <property type="protein sequence ID" value="ABG59323.1"/>
    <property type="molecule type" value="Genomic_DNA"/>
</dbReference>
<proteinExistence type="predicted"/>
<evidence type="ECO:0000256" key="1">
    <source>
        <dbReference type="SAM" id="SignalP"/>
    </source>
</evidence>
<dbReference type="Proteomes" id="UP000001822">
    <property type="component" value="Chromosome"/>
</dbReference>
<feature type="signal peptide" evidence="1">
    <location>
        <begin position="1"/>
        <end position="34"/>
    </location>
</feature>